<dbReference type="RefSeq" id="WP_314001520.1">
    <property type="nucleotide sequence ID" value="NZ_JASJOT010000023.1"/>
</dbReference>
<feature type="domain" description="Probable zinc-binding" evidence="1">
    <location>
        <begin position="35"/>
        <end position="82"/>
    </location>
</feature>
<reference evidence="2 3" key="1">
    <citation type="submission" date="2023-05" db="EMBL/GenBank/DDBJ databases">
        <authorList>
            <person name="Zhang X."/>
        </authorList>
    </citation>
    <scope>NUCLEOTIDE SEQUENCE [LARGE SCALE GENOMIC DNA]</scope>
    <source>
        <strain evidence="2 3">DM2B3-1</strain>
    </source>
</reference>
<organism evidence="2 3">
    <name type="scientific">Xanthocytophaga flava</name>
    <dbReference type="NCBI Taxonomy" id="3048013"/>
    <lineage>
        <taxon>Bacteria</taxon>
        <taxon>Pseudomonadati</taxon>
        <taxon>Bacteroidota</taxon>
        <taxon>Cytophagia</taxon>
        <taxon>Cytophagales</taxon>
        <taxon>Rhodocytophagaceae</taxon>
        <taxon>Xanthocytophaga</taxon>
    </lineage>
</organism>
<dbReference type="InterPro" id="IPR025306">
    <property type="entry name" value="Zn-bnd_dom_prob"/>
</dbReference>
<dbReference type="Pfam" id="PF13451">
    <property type="entry name" value="zf_Tbcl"/>
    <property type="match status" value="1"/>
</dbReference>
<dbReference type="EMBL" id="JASJOT010000023">
    <property type="protein sequence ID" value="MDJ1496587.1"/>
    <property type="molecule type" value="Genomic_DNA"/>
</dbReference>
<gene>
    <name evidence="2" type="ORF">QNI19_26880</name>
</gene>
<keyword evidence="3" id="KW-1185">Reference proteome</keyword>
<accession>A0ABT7CS80</accession>
<dbReference type="Proteomes" id="UP001228581">
    <property type="component" value="Unassembled WGS sequence"/>
</dbReference>
<protein>
    <submittedName>
        <fullName evidence="2">Zinc-ribbon domain containing protein</fullName>
    </submittedName>
</protein>
<proteinExistence type="predicted"/>
<sequence>MAWACDECLQNGKAIKGDPTKQLFCHAPPHFAYFDKEKECRVCKETFVFTKSEQEYWYDHLNFWVQATKVYCTKCQSTKKQKDRISQLLNNLDYLDIEKLKEVVALYLTQGNYEKAKYHLTRGKKLRQRDSLEYINLDSLINEIKQIEKGNISAS</sequence>
<evidence type="ECO:0000259" key="1">
    <source>
        <dbReference type="Pfam" id="PF13451"/>
    </source>
</evidence>
<name>A0ABT7CS80_9BACT</name>
<evidence type="ECO:0000313" key="3">
    <source>
        <dbReference type="Proteomes" id="UP001228581"/>
    </source>
</evidence>
<evidence type="ECO:0000313" key="2">
    <source>
        <dbReference type="EMBL" id="MDJ1496587.1"/>
    </source>
</evidence>
<comment type="caution">
    <text evidence="2">The sequence shown here is derived from an EMBL/GenBank/DDBJ whole genome shotgun (WGS) entry which is preliminary data.</text>
</comment>